<keyword evidence="1 3" id="KW-0378">Hydrolase</keyword>
<dbReference type="Pfam" id="PF12146">
    <property type="entry name" value="Hydrolase_4"/>
    <property type="match status" value="1"/>
</dbReference>
<dbReference type="PANTHER" id="PTHR43798:SF31">
    <property type="entry name" value="AB HYDROLASE SUPERFAMILY PROTEIN YCLE"/>
    <property type="match status" value="1"/>
</dbReference>
<evidence type="ECO:0000313" key="3">
    <source>
        <dbReference type="EMBL" id="XBS90354.1"/>
    </source>
</evidence>
<evidence type="ECO:0000256" key="1">
    <source>
        <dbReference type="ARBA" id="ARBA00022801"/>
    </source>
</evidence>
<evidence type="ECO:0000259" key="2">
    <source>
        <dbReference type="Pfam" id="PF12146"/>
    </source>
</evidence>
<name>A0AAU7QL16_9GAMM</name>
<sequence>MRKRRIVLAVVLAVGAVAALGPRARKRELTVTLPPVPEAPQRLQAWVDAHEAAQPGIRPDNQARIVWADPQHPARTACAIVYLHGFGASQGEGAPVHRELARDFGCNLYLSRLPGHGLAAADAMRGLDAQQLVDGAARALAIGHALGDRVIVIGTSMGGALAMQLAAQQPQAVDALVLWSPLVRERDDRLAPMFWPWGGTFLRYAYNHGDEVVPQTGDSAYWSKSIHMDGYRSVAVLSRSVLNPRMFAKIHAPAFVGYYYRDEKNQDPTVSVPAILGMFDQLGTAAKYRRKQDFPDADAHVIASSVYSKSVESVHRRSREFLHDVVGLPYADDTRGSSAAATLDRGR</sequence>
<feature type="domain" description="Serine aminopeptidase S33" evidence="2">
    <location>
        <begin position="79"/>
        <end position="192"/>
    </location>
</feature>
<dbReference type="InterPro" id="IPR029058">
    <property type="entry name" value="AB_hydrolase_fold"/>
</dbReference>
<reference evidence="3" key="1">
    <citation type="submission" date="2024-06" db="EMBL/GenBank/DDBJ databases">
        <authorList>
            <person name="Sun Y."/>
        </authorList>
    </citation>
    <scope>NUCLEOTIDE SEQUENCE</scope>
    <source>
        <strain evidence="3">IGA1.0</strain>
    </source>
</reference>
<dbReference type="InterPro" id="IPR050266">
    <property type="entry name" value="AB_hydrolase_sf"/>
</dbReference>
<organism evidence="3">
    <name type="scientific">Rhodanobacter sp. IGA1.0</name>
    <dbReference type="NCBI Taxonomy" id="3158582"/>
    <lineage>
        <taxon>Bacteria</taxon>
        <taxon>Pseudomonadati</taxon>
        <taxon>Pseudomonadota</taxon>
        <taxon>Gammaproteobacteria</taxon>
        <taxon>Lysobacterales</taxon>
        <taxon>Rhodanobacteraceae</taxon>
        <taxon>Rhodanobacter</taxon>
    </lineage>
</organism>
<protein>
    <submittedName>
        <fullName evidence="3">Alpha/beta hydrolase</fullName>
    </submittedName>
</protein>
<gene>
    <name evidence="3" type="ORF">ABNK63_01555</name>
</gene>
<dbReference type="AlphaFoldDB" id="A0AAU7QL16"/>
<dbReference type="InterPro" id="IPR022742">
    <property type="entry name" value="Hydrolase_4"/>
</dbReference>
<dbReference type="SUPFAM" id="SSF53474">
    <property type="entry name" value="alpha/beta-Hydrolases"/>
    <property type="match status" value="1"/>
</dbReference>
<proteinExistence type="predicted"/>
<dbReference type="GO" id="GO:0016020">
    <property type="term" value="C:membrane"/>
    <property type="evidence" value="ECO:0007669"/>
    <property type="project" value="TreeGrafter"/>
</dbReference>
<dbReference type="RefSeq" id="WP_350016499.1">
    <property type="nucleotide sequence ID" value="NZ_CP157948.1"/>
</dbReference>
<dbReference type="Gene3D" id="3.40.50.1820">
    <property type="entry name" value="alpha/beta hydrolase"/>
    <property type="match status" value="1"/>
</dbReference>
<dbReference type="EMBL" id="CP157948">
    <property type="protein sequence ID" value="XBS90354.1"/>
    <property type="molecule type" value="Genomic_DNA"/>
</dbReference>
<accession>A0AAU7QL16</accession>
<dbReference type="PANTHER" id="PTHR43798">
    <property type="entry name" value="MONOACYLGLYCEROL LIPASE"/>
    <property type="match status" value="1"/>
</dbReference>
<dbReference type="GO" id="GO:0016787">
    <property type="term" value="F:hydrolase activity"/>
    <property type="evidence" value="ECO:0007669"/>
    <property type="project" value="UniProtKB-KW"/>
</dbReference>